<feature type="non-terminal residue" evidence="1">
    <location>
        <position position="1"/>
    </location>
</feature>
<dbReference type="EMBL" id="PJQM01007909">
    <property type="protein sequence ID" value="RCH77598.1"/>
    <property type="molecule type" value="Genomic_DNA"/>
</dbReference>
<sequence length="105" mass="11762">SKSWLKKALVSFISRNNAPHTVRLNSSMVINVKPKSPRPDIPKKQSVALKPALYEQPHWKQKMIVQDESTCPAIYLTHSYIRSTRSNPNQLKLIAAANASKTPVA</sequence>
<reference evidence="1 2" key="1">
    <citation type="journal article" date="2018" name="G3 (Bethesda)">
        <title>Phylogenetic and Phylogenomic Definition of Rhizopus Species.</title>
        <authorList>
            <person name="Gryganskyi A.P."/>
            <person name="Golan J."/>
            <person name="Dolatabadi S."/>
            <person name="Mondo S."/>
            <person name="Robb S."/>
            <person name="Idnurm A."/>
            <person name="Muszewska A."/>
            <person name="Steczkiewicz K."/>
            <person name="Masonjones S."/>
            <person name="Liao H.L."/>
            <person name="Gajdeczka M.T."/>
            <person name="Anike F."/>
            <person name="Vuek A."/>
            <person name="Anishchenko I.M."/>
            <person name="Voigt K."/>
            <person name="de Hoog G.S."/>
            <person name="Smith M.E."/>
            <person name="Heitman J."/>
            <person name="Vilgalys R."/>
            <person name="Stajich J.E."/>
        </authorList>
    </citation>
    <scope>NUCLEOTIDE SEQUENCE [LARGE SCALE GENOMIC DNA]</scope>
    <source>
        <strain evidence="1 2">LSU 92-RS-03</strain>
    </source>
</reference>
<dbReference type="Proteomes" id="UP000253551">
    <property type="component" value="Unassembled WGS sequence"/>
</dbReference>
<name>A0A367IIV2_RHIST</name>
<accession>A0A367IIV2</accession>
<gene>
    <name evidence="1" type="ORF">CU098_006452</name>
</gene>
<dbReference type="AlphaFoldDB" id="A0A367IIV2"/>
<organism evidence="1 2">
    <name type="scientific">Rhizopus stolonifer</name>
    <name type="common">Rhizopus nigricans</name>
    <dbReference type="NCBI Taxonomy" id="4846"/>
    <lineage>
        <taxon>Eukaryota</taxon>
        <taxon>Fungi</taxon>
        <taxon>Fungi incertae sedis</taxon>
        <taxon>Mucoromycota</taxon>
        <taxon>Mucoromycotina</taxon>
        <taxon>Mucoromycetes</taxon>
        <taxon>Mucorales</taxon>
        <taxon>Mucorineae</taxon>
        <taxon>Rhizopodaceae</taxon>
        <taxon>Rhizopus</taxon>
    </lineage>
</organism>
<proteinExistence type="predicted"/>
<evidence type="ECO:0000313" key="1">
    <source>
        <dbReference type="EMBL" id="RCH77598.1"/>
    </source>
</evidence>
<keyword evidence="2" id="KW-1185">Reference proteome</keyword>
<protein>
    <submittedName>
        <fullName evidence="1">Uncharacterized protein</fullName>
    </submittedName>
</protein>
<comment type="caution">
    <text evidence="1">The sequence shown here is derived from an EMBL/GenBank/DDBJ whole genome shotgun (WGS) entry which is preliminary data.</text>
</comment>
<evidence type="ECO:0000313" key="2">
    <source>
        <dbReference type="Proteomes" id="UP000253551"/>
    </source>
</evidence>